<evidence type="ECO:0000259" key="1">
    <source>
        <dbReference type="Pfam" id="PF18942"/>
    </source>
</evidence>
<reference evidence="2" key="2">
    <citation type="submission" date="2021-09" db="EMBL/GenBank/DDBJ databases">
        <authorList>
            <person name="Gilroy R."/>
        </authorList>
    </citation>
    <scope>NUCLEOTIDE SEQUENCE</scope>
    <source>
        <strain evidence="2">4100</strain>
    </source>
</reference>
<dbReference type="AlphaFoldDB" id="A0A4Q0U8P8"/>
<proteinExistence type="predicted"/>
<name>A0A4Q0U8P8_9BACT</name>
<evidence type="ECO:0000313" key="2">
    <source>
        <dbReference type="EMBL" id="HJE38495.1"/>
    </source>
</evidence>
<dbReference type="Pfam" id="PF18942">
    <property type="entry name" value="DUF5689"/>
    <property type="match status" value="1"/>
</dbReference>
<protein>
    <submittedName>
        <fullName evidence="2">DUF5689 domain-containing protein</fullName>
    </submittedName>
</protein>
<gene>
    <name evidence="2" type="ORF">K8V47_01840</name>
</gene>
<organism evidence="2 3">
    <name type="scientific">Candidatus Amulumruptor caecigallinarius</name>
    <dbReference type="NCBI Taxonomy" id="2109911"/>
    <lineage>
        <taxon>Bacteria</taxon>
        <taxon>Pseudomonadati</taxon>
        <taxon>Bacteroidota</taxon>
        <taxon>Bacteroidia</taxon>
        <taxon>Bacteroidales</taxon>
        <taxon>Muribaculaceae</taxon>
        <taxon>Candidatus Amulumruptor</taxon>
    </lineage>
</organism>
<evidence type="ECO:0000313" key="3">
    <source>
        <dbReference type="Proteomes" id="UP000711407"/>
    </source>
</evidence>
<sequence>MKLNRILPALTLLLVSAGMVSCDNEFEYPPVIVPEATMEANTSIAALKQMYWDANSSQTWSTEIGKRSDGQDIIIAGTIISSDEAGNIYKNLMVRDDDGDAITFSIDKGTLDDELYVGHKYGQRIVVNVTGMYIGMYNNQMQIGSPSDQYGISYMDRSEFDAKAQVAGLPGQVEPVVADMAEINAALRTAEGRQKWQSQLISLAGVQFVDGGAATFGDNGSYGNRYITDEQGQRINVRCSGKSSFAYSTLPTGRGTLVGILSQYREEWQILLNDINTETSLIGFDWSSSSAEVIFKAAFSGGNMENFTIENITLPEGLSSVWEASTTYNCIVATGYDKGTSTNNETDSWLVSPVIDLAGVETPYMAFDQALNYFSSLEVAKTQATVAVREAGQTSWTTLTIPTYPTVQGFDFVNTGDINLSQWAGKQIQIGFHYTSTTAKAGTWEFKNLVVKPTGTDTPVGPDDPDQPVGDELLNETFATGQGDWTIDNVMMDGLTYVWSHDERYACMKASAYITESHASDSYLISPVVDLSGVNNAVLTFEHALNKFNSLDMAKTQCTLEIREEGQTAWTALSIPDYGTAASWTFLSAGEISLADYAGKRVQIAFHYTSTSEASGTWEVKNVVIKK</sequence>
<dbReference type="NCBIfam" id="NF038128">
    <property type="entry name" value="choice_anch_J"/>
    <property type="match status" value="2"/>
</dbReference>
<dbReference type="InterPro" id="IPR043744">
    <property type="entry name" value="DUF5689"/>
</dbReference>
<dbReference type="EMBL" id="DYXT01000015">
    <property type="protein sequence ID" value="HJE38495.1"/>
    <property type="molecule type" value="Genomic_DNA"/>
</dbReference>
<comment type="caution">
    <text evidence="2">The sequence shown here is derived from an EMBL/GenBank/DDBJ whole genome shotgun (WGS) entry which is preliminary data.</text>
</comment>
<dbReference type="Gene3D" id="2.60.120.260">
    <property type="entry name" value="Galactose-binding domain-like"/>
    <property type="match status" value="1"/>
</dbReference>
<feature type="domain" description="DUF5689" evidence="1">
    <location>
        <begin position="40"/>
        <end position="276"/>
    </location>
</feature>
<accession>A0A4Q0U8P8</accession>
<reference evidence="2" key="1">
    <citation type="journal article" date="2021" name="PeerJ">
        <title>Extensive microbial diversity within the chicken gut microbiome revealed by metagenomics and culture.</title>
        <authorList>
            <person name="Gilroy R."/>
            <person name="Ravi A."/>
            <person name="Getino M."/>
            <person name="Pursley I."/>
            <person name="Horton D.L."/>
            <person name="Alikhan N.F."/>
            <person name="Baker D."/>
            <person name="Gharbi K."/>
            <person name="Hall N."/>
            <person name="Watson M."/>
            <person name="Adriaenssens E.M."/>
            <person name="Foster-Nyarko E."/>
            <person name="Jarju S."/>
            <person name="Secka A."/>
            <person name="Antonio M."/>
            <person name="Oren A."/>
            <person name="Chaudhuri R.R."/>
            <person name="La Ragione R."/>
            <person name="Hildebrand F."/>
            <person name="Pallen M.J."/>
        </authorList>
    </citation>
    <scope>NUCLEOTIDE SEQUENCE</scope>
    <source>
        <strain evidence="2">4100</strain>
    </source>
</reference>
<dbReference type="PROSITE" id="PS51257">
    <property type="entry name" value="PROKAR_LIPOPROTEIN"/>
    <property type="match status" value="1"/>
</dbReference>
<dbReference type="Proteomes" id="UP000711407">
    <property type="component" value="Unassembled WGS sequence"/>
</dbReference>